<dbReference type="GO" id="GO:0032259">
    <property type="term" value="P:methylation"/>
    <property type="evidence" value="ECO:0007669"/>
    <property type="project" value="UniProtKB-KW"/>
</dbReference>
<name>A0ABN2GBS9_9ACTN</name>
<feature type="domain" description="THUMP-like" evidence="1">
    <location>
        <begin position="315"/>
        <end position="387"/>
    </location>
</feature>
<dbReference type="Pfam" id="PF18096">
    <property type="entry name" value="Thump_like"/>
    <property type="match status" value="1"/>
</dbReference>
<reference evidence="2 3" key="1">
    <citation type="journal article" date="2019" name="Int. J. Syst. Evol. Microbiol.">
        <title>The Global Catalogue of Microorganisms (GCM) 10K type strain sequencing project: providing services to taxonomists for standard genome sequencing and annotation.</title>
        <authorList>
            <consortium name="The Broad Institute Genomics Platform"/>
            <consortium name="The Broad Institute Genome Sequencing Center for Infectious Disease"/>
            <person name="Wu L."/>
            <person name="Ma J."/>
        </authorList>
    </citation>
    <scope>NUCLEOTIDE SEQUENCE [LARGE SCALE GENOMIC DNA]</scope>
    <source>
        <strain evidence="2 3">JCM 14718</strain>
    </source>
</reference>
<evidence type="ECO:0000313" key="3">
    <source>
        <dbReference type="Proteomes" id="UP001500618"/>
    </source>
</evidence>
<keyword evidence="2" id="KW-0489">Methyltransferase</keyword>
<sequence length="389" mass="40709">MSLTVATLAQLRTSAGATLLAEATARAGDDLVRTTAALRATGQDPELVAAALTTVRLRQRAAVRLGEPAHRMFFTPDGAEQITRPAVAAHRATRYAGISPVADLCCGVGGDMLAFAAAGIAVEAIDADPLTAAIAAANAQALGLDDWVTVRCDDATAVELATFAGVFCDPARRSGGRRTPDPESYAPPYSFVLDLLRKMSYAGAKLAPGLDHALIPTQVEAEWVSDRGVLVELALYSQGLATATRRATVLPAGATLTGDGAQVAPVGEIGDWLYDPDSAVVRAHLVAELAALLGARLMDPHIAYLTGPFVETAFARAYPIEEVAPFSLKKLRSALRARDIGRLTILKRGSAVDVEQLRRDLRLTGSAEGSLALTRIGSRPIALICGPGQ</sequence>
<dbReference type="Pfam" id="PF09445">
    <property type="entry name" value="Methyltransf_15"/>
    <property type="match status" value="1"/>
</dbReference>
<keyword evidence="2" id="KW-0808">Transferase</keyword>
<protein>
    <submittedName>
        <fullName evidence="2">Class I SAM-dependent methyltransferase</fullName>
    </submittedName>
</protein>
<dbReference type="PANTHER" id="PTHR14741:SF32">
    <property type="entry name" value="TRIMETHYLGUANOSINE SYNTHASE"/>
    <property type="match status" value="1"/>
</dbReference>
<dbReference type="PANTHER" id="PTHR14741">
    <property type="entry name" value="S-ADENOSYLMETHIONINE-DEPENDENT METHYLTRANSFERASE RELATED"/>
    <property type="match status" value="1"/>
</dbReference>
<keyword evidence="3" id="KW-1185">Reference proteome</keyword>
<dbReference type="SUPFAM" id="SSF53335">
    <property type="entry name" value="S-adenosyl-L-methionine-dependent methyltransferases"/>
    <property type="match status" value="1"/>
</dbReference>
<gene>
    <name evidence="2" type="ORF">GCM10009765_17690</name>
</gene>
<accession>A0ABN2GBS9</accession>
<dbReference type="InterPro" id="IPR041497">
    <property type="entry name" value="Thump-like"/>
</dbReference>
<organism evidence="2 3">
    <name type="scientific">Fodinicola feengrottensis</name>
    <dbReference type="NCBI Taxonomy" id="435914"/>
    <lineage>
        <taxon>Bacteria</taxon>
        <taxon>Bacillati</taxon>
        <taxon>Actinomycetota</taxon>
        <taxon>Actinomycetes</taxon>
        <taxon>Mycobacteriales</taxon>
        <taxon>Fodinicola</taxon>
    </lineage>
</organism>
<dbReference type="Gene3D" id="3.40.50.150">
    <property type="entry name" value="Vaccinia Virus protein VP39"/>
    <property type="match status" value="1"/>
</dbReference>
<dbReference type="InterPro" id="IPR029063">
    <property type="entry name" value="SAM-dependent_MTases_sf"/>
</dbReference>
<dbReference type="InterPro" id="IPR019012">
    <property type="entry name" value="RNA_cap_Gua-N2-MeTrfase"/>
</dbReference>
<comment type="caution">
    <text evidence="2">The sequence shown here is derived from an EMBL/GenBank/DDBJ whole genome shotgun (WGS) entry which is preliminary data.</text>
</comment>
<dbReference type="GO" id="GO:0008168">
    <property type="term" value="F:methyltransferase activity"/>
    <property type="evidence" value="ECO:0007669"/>
    <property type="project" value="UniProtKB-KW"/>
</dbReference>
<dbReference type="CDD" id="cd02440">
    <property type="entry name" value="AdoMet_MTases"/>
    <property type="match status" value="1"/>
</dbReference>
<dbReference type="Proteomes" id="UP001500618">
    <property type="component" value="Unassembled WGS sequence"/>
</dbReference>
<evidence type="ECO:0000313" key="2">
    <source>
        <dbReference type="EMBL" id="GAA1668702.1"/>
    </source>
</evidence>
<dbReference type="EMBL" id="BAAANY010000007">
    <property type="protein sequence ID" value="GAA1668702.1"/>
    <property type="molecule type" value="Genomic_DNA"/>
</dbReference>
<dbReference type="RefSeq" id="WP_344308781.1">
    <property type="nucleotide sequence ID" value="NZ_BAAANY010000007.1"/>
</dbReference>
<evidence type="ECO:0000259" key="1">
    <source>
        <dbReference type="Pfam" id="PF18096"/>
    </source>
</evidence>
<proteinExistence type="predicted"/>